<protein>
    <submittedName>
        <fullName evidence="1">Uncharacterized protein</fullName>
    </submittedName>
</protein>
<evidence type="ECO:0000313" key="3">
    <source>
        <dbReference type="Proteomes" id="UP000286113"/>
    </source>
</evidence>
<sequence>MSKTIKIIHVHFISGHHNYYFGSVRAIYKMFSPEELGCSEIYLRHQLTQTGNHFLNDRVLIIRSTLIR</sequence>
<dbReference type="OrthoDB" id="1073689at2"/>
<evidence type="ECO:0000313" key="1">
    <source>
        <dbReference type="EMBL" id="MQP14030.1"/>
    </source>
</evidence>
<proteinExistence type="predicted"/>
<dbReference type="RefSeq" id="WP_119226798.1">
    <property type="nucleotide sequence ID" value="NZ_CP137557.1"/>
</dbReference>
<organism evidence="1 4">
    <name type="scientific">Segatella copri</name>
    <dbReference type="NCBI Taxonomy" id="165179"/>
    <lineage>
        <taxon>Bacteria</taxon>
        <taxon>Pseudomonadati</taxon>
        <taxon>Bacteroidota</taxon>
        <taxon>Bacteroidia</taxon>
        <taxon>Bacteroidales</taxon>
        <taxon>Prevotellaceae</taxon>
        <taxon>Segatella</taxon>
    </lineage>
</organism>
<reference evidence="2 3" key="1">
    <citation type="submission" date="2018-08" db="EMBL/GenBank/DDBJ databases">
        <title>A genome reference for cultivated species of the human gut microbiota.</title>
        <authorList>
            <person name="Zou Y."/>
            <person name="Xue W."/>
            <person name="Luo G."/>
        </authorList>
    </citation>
    <scope>NUCLEOTIDE SEQUENCE [LARGE SCALE GENOMIC DNA]</scope>
    <source>
        <strain evidence="2 3">AF22-1</strain>
    </source>
</reference>
<accession>A0A3R5WTM5</accession>
<reference evidence="1 4" key="2">
    <citation type="submission" date="2019-09" db="EMBL/GenBank/DDBJ databases">
        <title>Distinct polysaccharide growth profiles of human intestinal Prevotella copri isolates.</title>
        <authorList>
            <person name="Fehlner-Peach H."/>
            <person name="Magnabosco C."/>
            <person name="Raghavan V."/>
            <person name="Scher J.U."/>
            <person name="Tett A."/>
            <person name="Cox L.M."/>
            <person name="Gottsegen C."/>
            <person name="Watters A."/>
            <person name="Wiltshire- Gordon J.D."/>
            <person name="Segata N."/>
            <person name="Bonneau R."/>
            <person name="Littman D.R."/>
        </authorList>
    </citation>
    <scope>NUCLEOTIDE SEQUENCE [LARGE SCALE GENOMIC DNA]</scope>
    <source>
        <strain evidence="1">IAA917</strain>
        <strain evidence="4">iAA917</strain>
    </source>
</reference>
<evidence type="ECO:0000313" key="2">
    <source>
        <dbReference type="EMBL" id="RGS49129.1"/>
    </source>
</evidence>
<name>A0A3R5WTM5_9BACT</name>
<comment type="caution">
    <text evidence="1">The sequence shown here is derived from an EMBL/GenBank/DDBJ whole genome shotgun (WGS) entry which is preliminary data.</text>
</comment>
<dbReference type="Proteomes" id="UP000477980">
    <property type="component" value="Unassembled WGS sequence"/>
</dbReference>
<evidence type="ECO:0000313" key="4">
    <source>
        <dbReference type="Proteomes" id="UP000477980"/>
    </source>
</evidence>
<dbReference type="EMBL" id="VZAH01000070">
    <property type="protein sequence ID" value="MQP14030.1"/>
    <property type="molecule type" value="Genomic_DNA"/>
</dbReference>
<dbReference type="Proteomes" id="UP000286113">
    <property type="component" value="Unassembled WGS sequence"/>
</dbReference>
<gene>
    <name evidence="2" type="ORF">DWX90_00985</name>
    <name evidence="1" type="ORF">F7D25_06325</name>
</gene>
<dbReference type="AlphaFoldDB" id="A0A3R5WTM5"/>
<dbReference type="EMBL" id="QRVN01000001">
    <property type="protein sequence ID" value="RGS49129.1"/>
    <property type="molecule type" value="Genomic_DNA"/>
</dbReference>